<evidence type="ECO:0000313" key="2">
    <source>
        <dbReference type="Proteomes" id="UP000297814"/>
    </source>
</evidence>
<gene>
    <name evidence="1" type="ORF">BHYA_0015g00650</name>
</gene>
<sequence length="141" mass="16271">MLYRGSMANVIFVNKRHPLTVYDNLALIDLPNTTTSLAIYESSYDPIIERTLQRKQESFRNQYCSHKAAANDSVAPVEISMFECRTMMEKAMKMKLEEAAAKYQVKKNEHEMKKRERGEDASWNISAIETDGDWKLSGLRT</sequence>
<reference evidence="1 2" key="1">
    <citation type="submission" date="2017-12" db="EMBL/GenBank/DDBJ databases">
        <title>Comparative genomics of Botrytis spp.</title>
        <authorList>
            <person name="Valero-Jimenez C.A."/>
            <person name="Tapia P."/>
            <person name="Veloso J."/>
            <person name="Silva-Moreno E."/>
            <person name="Staats M."/>
            <person name="Valdes J.H."/>
            <person name="Van Kan J.A.L."/>
        </authorList>
    </citation>
    <scope>NUCLEOTIDE SEQUENCE [LARGE SCALE GENOMIC DNA]</scope>
    <source>
        <strain evidence="1 2">Bh0001</strain>
    </source>
</reference>
<protein>
    <submittedName>
        <fullName evidence="1">Uncharacterized protein</fullName>
    </submittedName>
</protein>
<dbReference type="AlphaFoldDB" id="A0A4Z1H2R7"/>
<evidence type="ECO:0000313" key="1">
    <source>
        <dbReference type="EMBL" id="TGO41902.1"/>
    </source>
</evidence>
<accession>A0A4Z1H2R7</accession>
<proteinExistence type="predicted"/>
<organism evidence="1 2">
    <name type="scientific">Botrytis hyacinthi</name>
    <dbReference type="NCBI Taxonomy" id="278943"/>
    <lineage>
        <taxon>Eukaryota</taxon>
        <taxon>Fungi</taxon>
        <taxon>Dikarya</taxon>
        <taxon>Ascomycota</taxon>
        <taxon>Pezizomycotina</taxon>
        <taxon>Leotiomycetes</taxon>
        <taxon>Helotiales</taxon>
        <taxon>Sclerotiniaceae</taxon>
        <taxon>Botrytis</taxon>
    </lineage>
</organism>
<dbReference type="EMBL" id="PQXK01000015">
    <property type="protein sequence ID" value="TGO41902.1"/>
    <property type="molecule type" value="Genomic_DNA"/>
</dbReference>
<keyword evidence="2" id="KW-1185">Reference proteome</keyword>
<dbReference type="Proteomes" id="UP000297814">
    <property type="component" value="Unassembled WGS sequence"/>
</dbReference>
<name>A0A4Z1H2R7_9HELO</name>
<comment type="caution">
    <text evidence="1">The sequence shown here is derived from an EMBL/GenBank/DDBJ whole genome shotgun (WGS) entry which is preliminary data.</text>
</comment>